<evidence type="ECO:0000256" key="1">
    <source>
        <dbReference type="SAM" id="MobiDB-lite"/>
    </source>
</evidence>
<dbReference type="SUPFAM" id="SSF54001">
    <property type="entry name" value="Cysteine proteinases"/>
    <property type="match status" value="1"/>
</dbReference>
<organism evidence="3 4">
    <name type="scientific">Effrenium voratum</name>
    <dbReference type="NCBI Taxonomy" id="2562239"/>
    <lineage>
        <taxon>Eukaryota</taxon>
        <taxon>Sar</taxon>
        <taxon>Alveolata</taxon>
        <taxon>Dinophyceae</taxon>
        <taxon>Suessiales</taxon>
        <taxon>Symbiodiniaceae</taxon>
        <taxon>Effrenium</taxon>
    </lineage>
</organism>
<dbReference type="Gene3D" id="3.90.70.10">
    <property type="entry name" value="Cysteine proteinases"/>
    <property type="match status" value="1"/>
</dbReference>
<keyword evidence="4" id="KW-1185">Reference proteome</keyword>
<dbReference type="Proteomes" id="UP001178507">
    <property type="component" value="Unassembled WGS sequence"/>
</dbReference>
<feature type="region of interest" description="Disordered" evidence="1">
    <location>
        <begin position="28"/>
        <end position="67"/>
    </location>
</feature>
<protein>
    <recommendedName>
        <fullName evidence="2">Peptidase C19 ubiquitin carboxyl-terminal hydrolase domain-containing protein</fullName>
    </recommendedName>
</protein>
<dbReference type="AlphaFoldDB" id="A0AA36IDP1"/>
<proteinExistence type="predicted"/>
<dbReference type="GO" id="GO:0004843">
    <property type="term" value="F:cysteine-type deubiquitinase activity"/>
    <property type="evidence" value="ECO:0007669"/>
    <property type="project" value="InterPro"/>
</dbReference>
<accession>A0AA36IDP1</accession>
<dbReference type="GO" id="GO:0016579">
    <property type="term" value="P:protein deubiquitination"/>
    <property type="evidence" value="ECO:0007669"/>
    <property type="project" value="InterPro"/>
</dbReference>
<feature type="non-terminal residue" evidence="3">
    <location>
        <position position="306"/>
    </location>
</feature>
<sequence>PVHDVGQKRVCQPDFYDVLGRLDPTSTLRHRRHGRRRDWTRFQPRTPSPLRALRAEGNPQRKPAPKPSPDLLALWGVWLQSVGRHVTEQEAFHEDSYVPRCGKPGCAWKHGAVERELVADVHPPGARLTQVDLTHLLLEENPFSFETVHLCACNCGYSSTRCTARAFGPGRVLALRVNRPRGQESALDTPLTLRLKGRDFHLRATVCRLGKSEESGHYMTFVPLDKGERWLSYNDSDVQVCAPPPLNRTRSRLLFYEAVECAGVLPAPRGGPEDRLPAGSRSNTTADTELDESSRGPSAENIRSRD</sequence>
<dbReference type="Pfam" id="PF00443">
    <property type="entry name" value="UCH"/>
    <property type="match status" value="1"/>
</dbReference>
<comment type="caution">
    <text evidence="3">The sequence shown here is derived from an EMBL/GenBank/DDBJ whole genome shotgun (WGS) entry which is preliminary data.</text>
</comment>
<reference evidence="3" key="1">
    <citation type="submission" date="2023-08" db="EMBL/GenBank/DDBJ databases">
        <authorList>
            <person name="Chen Y."/>
            <person name="Shah S."/>
            <person name="Dougan E. K."/>
            <person name="Thang M."/>
            <person name="Chan C."/>
        </authorList>
    </citation>
    <scope>NUCLEOTIDE SEQUENCE</scope>
</reference>
<dbReference type="InterPro" id="IPR038765">
    <property type="entry name" value="Papain-like_cys_pep_sf"/>
</dbReference>
<dbReference type="EMBL" id="CAUJNA010001248">
    <property type="protein sequence ID" value="CAJ1385554.1"/>
    <property type="molecule type" value="Genomic_DNA"/>
</dbReference>
<evidence type="ECO:0000259" key="2">
    <source>
        <dbReference type="Pfam" id="PF00443"/>
    </source>
</evidence>
<name>A0AA36IDP1_9DINO</name>
<gene>
    <name evidence="3" type="ORF">EVOR1521_LOCUS12137</name>
</gene>
<feature type="compositionally biased region" description="Basic residues" evidence="1">
    <location>
        <begin position="28"/>
        <end position="38"/>
    </location>
</feature>
<evidence type="ECO:0000313" key="3">
    <source>
        <dbReference type="EMBL" id="CAJ1385554.1"/>
    </source>
</evidence>
<dbReference type="InterPro" id="IPR001394">
    <property type="entry name" value="Peptidase_C19_UCH"/>
</dbReference>
<feature type="region of interest" description="Disordered" evidence="1">
    <location>
        <begin position="266"/>
        <end position="306"/>
    </location>
</feature>
<feature type="domain" description="Peptidase C19 ubiquitin carboxyl-terminal hydrolase" evidence="2">
    <location>
        <begin position="188"/>
        <end position="256"/>
    </location>
</feature>
<evidence type="ECO:0000313" key="4">
    <source>
        <dbReference type="Proteomes" id="UP001178507"/>
    </source>
</evidence>